<dbReference type="PANTHER" id="PTHR45644:SF56">
    <property type="entry name" value="AAA ATPASE, PUTATIVE (AFU_ORTHOLOGUE AFUA_2G12920)-RELATED"/>
    <property type="match status" value="1"/>
</dbReference>
<evidence type="ECO:0000259" key="7">
    <source>
        <dbReference type="SMART" id="SM00382"/>
    </source>
</evidence>
<evidence type="ECO:0000256" key="5">
    <source>
        <dbReference type="ARBA" id="ARBA00023128"/>
    </source>
</evidence>
<dbReference type="InterPro" id="IPR003960">
    <property type="entry name" value="ATPase_AAA_CS"/>
</dbReference>
<dbReference type="Pfam" id="PF17862">
    <property type="entry name" value="AAA_lid_3"/>
    <property type="match status" value="1"/>
</dbReference>
<evidence type="ECO:0000313" key="8">
    <source>
        <dbReference type="EMBL" id="PSR90990.1"/>
    </source>
</evidence>
<keyword evidence="4" id="KW-0067">ATP-binding</keyword>
<dbReference type="STRING" id="1590841.A0A2R6PH77"/>
<evidence type="ECO:0000256" key="6">
    <source>
        <dbReference type="SAM" id="MobiDB-lite"/>
    </source>
</evidence>
<dbReference type="AlphaFoldDB" id="A0A2R6PH77"/>
<feature type="compositionally biased region" description="Acidic residues" evidence="6">
    <location>
        <begin position="271"/>
        <end position="306"/>
    </location>
</feature>
<dbReference type="FunCoup" id="A0A2R6PH77">
    <property type="interactions" value="1647"/>
</dbReference>
<dbReference type="Gene3D" id="1.10.8.60">
    <property type="match status" value="1"/>
</dbReference>
<dbReference type="PANTHER" id="PTHR45644">
    <property type="entry name" value="AAA ATPASE, PUTATIVE (AFU_ORTHOLOGUE AFUA_2G12920)-RELATED-RELATED"/>
    <property type="match status" value="1"/>
</dbReference>
<dbReference type="Pfam" id="PF24933">
    <property type="entry name" value="DUF7751"/>
    <property type="match status" value="1"/>
</dbReference>
<comment type="caution">
    <text evidence="8">The sequence shown here is derived from an EMBL/GenBank/DDBJ whole genome shotgun (WGS) entry which is preliminary data.</text>
</comment>
<evidence type="ECO:0000256" key="2">
    <source>
        <dbReference type="ARBA" id="ARBA00022741"/>
    </source>
</evidence>
<keyword evidence="3" id="KW-1000">Mitochondrion outer membrane</keyword>
<accession>A0A2R6PH77</accession>
<feature type="region of interest" description="Disordered" evidence="6">
    <location>
        <begin position="345"/>
        <end position="377"/>
    </location>
</feature>
<dbReference type="PROSITE" id="PS00674">
    <property type="entry name" value="AAA"/>
    <property type="match status" value="1"/>
</dbReference>
<keyword evidence="3" id="KW-0472">Membrane</keyword>
<feature type="domain" description="AAA+ ATPase" evidence="7">
    <location>
        <begin position="774"/>
        <end position="911"/>
    </location>
</feature>
<dbReference type="Gramene" id="PSR90990">
    <property type="protein sequence ID" value="PSR90990"/>
    <property type="gene ID" value="CEY00_Acc28306"/>
</dbReference>
<dbReference type="InterPro" id="IPR003959">
    <property type="entry name" value="ATPase_AAA_core"/>
</dbReference>
<feature type="region of interest" description="Disordered" evidence="6">
    <location>
        <begin position="271"/>
        <end position="322"/>
    </location>
</feature>
<dbReference type="OMA" id="RFLTDCK"/>
<dbReference type="InParanoid" id="A0A2R6PH77"/>
<sequence>MYARRLKCKNTKWDLICQKSNFFVSSNCRDYSCSQSSTISGNCTTQSSLIRRFLSDSFSSRGVTSFNGHTRLQGRPNANCSSSRLRFFSSEGDGSKASDDKHVPVKDGANIDKGKIKKEKVKEDVRHCDAHARLGEQEQNEWLKNEKLAIESKNKESPFLTRREKFKNEFLRRVVPWEKITVSWETFPYYIHEHTKKLLVECASSHLKHKKFTTAYGARLTSSSGRILLQSVPGTELYRERLVRALARDLQVPLLVLDSSVLAPYDFSEDCSSEIESDDDNVESGEEFTSESEIEDENDGSNEEEWTSSGEAKSECSDDDEVGVQVSAEAMKKLIPYNLEDFEKRVSGESESSSESSKSENIEPSDKPKGPLKKGDRVKYVGPSVHIEADNRIILGKIPTSDGPTNAYTIIHGRPLSNGQRGEVYEVNGDRVAVILDITENRAGEGEKDEKPTEKAIKSLVYWIHVKDVEHDLDTQAEDCYIAMEALCAVLRSVQPIIVYFPDSSLWLSRAVSKSNRKEFVLKVQEMLDNLSGPAVLICGQNKVETGSKEKEKFTMILPNLGRLAKLPLPLKRLTEGLKATKRSEDNELYKLFTNIMPIFPPKEDDLVRIFNKQVEEDRRIVISRSNLNELNKVLEEHELSCTDLLHVNTDGVILTKRKAEKVVGWAKNHYLSSCLLPSIKADKLCIPRGSLEIAILRLREQETISKKPSQNLKNIAKDEYESNFVSAVVPPGEIGVKFDDIGALEEVKRALNELVILPMRRPELFSRGNLLRPCKGILLFGPPGTGKTLLAKALATEAGANFISITGSTLTSKWFGDAEKLTKALFSFASKLSPVIIFVDEIDSLLGARGGAFEHEATRRMRNEFMAAWDGLRSKDSQRILILGATNRPFDLDDAVIRRLPRRIYVDLPDAENRVKILRIFLAKENVEPEFQFGKLADATEGYSGSDLKNLCIAAAYRPVQELLEEEKKGSKNDIMPVLRSLNLDDFLQSKAKVGPSVAYDATSMNELRKWNEQYGEGGSRRQSPFGF</sequence>
<dbReference type="Gene3D" id="3.40.50.300">
    <property type="entry name" value="P-loop containing nucleotide triphosphate hydrolases"/>
    <property type="match status" value="1"/>
</dbReference>
<keyword evidence="5" id="KW-0496">Mitochondrion</keyword>
<evidence type="ECO:0000313" key="9">
    <source>
        <dbReference type="Proteomes" id="UP000241394"/>
    </source>
</evidence>
<proteinExistence type="predicted"/>
<dbReference type="Proteomes" id="UP000241394">
    <property type="component" value="Chromosome LG25"/>
</dbReference>
<keyword evidence="9" id="KW-1185">Reference proteome</keyword>
<dbReference type="InterPro" id="IPR056653">
    <property type="entry name" value="DUF7751"/>
</dbReference>
<dbReference type="GO" id="GO:0005741">
    <property type="term" value="C:mitochondrial outer membrane"/>
    <property type="evidence" value="ECO:0007669"/>
    <property type="project" value="UniProtKB-SubCell"/>
</dbReference>
<dbReference type="FunFam" id="3.40.50.300:FF:000416">
    <property type="entry name" value="p-loop nucleoside triphosphate hydrolase superfamily protein"/>
    <property type="match status" value="1"/>
</dbReference>
<dbReference type="InterPro" id="IPR051701">
    <property type="entry name" value="Mito_OM_Translocase_MSP1"/>
</dbReference>
<dbReference type="InterPro" id="IPR027417">
    <property type="entry name" value="P-loop_NTPase"/>
</dbReference>
<dbReference type="GO" id="GO:0005524">
    <property type="term" value="F:ATP binding"/>
    <property type="evidence" value="ECO:0007669"/>
    <property type="project" value="UniProtKB-KW"/>
</dbReference>
<dbReference type="OrthoDB" id="10254455at2759"/>
<comment type="subcellular location">
    <subcellularLocation>
        <location evidence="1">Mitochondrion outer membrane</location>
        <topology evidence="1">Single-pass membrane protein</topology>
    </subcellularLocation>
</comment>
<dbReference type="GO" id="GO:0016887">
    <property type="term" value="F:ATP hydrolysis activity"/>
    <property type="evidence" value="ECO:0007669"/>
    <property type="project" value="InterPro"/>
</dbReference>
<dbReference type="Pfam" id="PF00004">
    <property type="entry name" value="AAA"/>
    <property type="match status" value="1"/>
</dbReference>
<feature type="compositionally biased region" description="Basic and acidic residues" evidence="6">
    <location>
        <begin position="357"/>
        <end position="377"/>
    </location>
</feature>
<dbReference type="InterPro" id="IPR041569">
    <property type="entry name" value="AAA_lid_3"/>
</dbReference>
<dbReference type="EMBL" id="NKQK01000025">
    <property type="protein sequence ID" value="PSR90990.1"/>
    <property type="molecule type" value="Genomic_DNA"/>
</dbReference>
<dbReference type="SMART" id="SM00382">
    <property type="entry name" value="AAA"/>
    <property type="match status" value="1"/>
</dbReference>
<dbReference type="SUPFAM" id="SSF52540">
    <property type="entry name" value="P-loop containing nucleoside triphosphate hydrolases"/>
    <property type="match status" value="1"/>
</dbReference>
<name>A0A2R6PH77_ACTCC</name>
<evidence type="ECO:0000256" key="3">
    <source>
        <dbReference type="ARBA" id="ARBA00022787"/>
    </source>
</evidence>
<evidence type="ECO:0000256" key="1">
    <source>
        <dbReference type="ARBA" id="ARBA00004572"/>
    </source>
</evidence>
<gene>
    <name evidence="8" type="ORF">CEY00_Acc28306</name>
</gene>
<reference evidence="9" key="2">
    <citation type="journal article" date="2018" name="BMC Genomics">
        <title>A manually annotated Actinidia chinensis var. chinensis (kiwifruit) genome highlights the challenges associated with draft genomes and gene prediction in plants.</title>
        <authorList>
            <person name="Pilkington S.M."/>
            <person name="Crowhurst R."/>
            <person name="Hilario E."/>
            <person name="Nardozza S."/>
            <person name="Fraser L."/>
            <person name="Peng Y."/>
            <person name="Gunaseelan K."/>
            <person name="Simpson R."/>
            <person name="Tahir J."/>
            <person name="Deroles S.C."/>
            <person name="Templeton K."/>
            <person name="Luo Z."/>
            <person name="Davy M."/>
            <person name="Cheng C."/>
            <person name="McNeilage M."/>
            <person name="Scaglione D."/>
            <person name="Liu Y."/>
            <person name="Zhang Q."/>
            <person name="Datson P."/>
            <person name="De Silva N."/>
            <person name="Gardiner S.E."/>
            <person name="Bassett H."/>
            <person name="Chagne D."/>
            <person name="McCallum J."/>
            <person name="Dzierzon H."/>
            <person name="Deng C."/>
            <person name="Wang Y.Y."/>
            <person name="Barron L."/>
            <person name="Manako K."/>
            <person name="Bowen J."/>
            <person name="Foster T.M."/>
            <person name="Erridge Z.A."/>
            <person name="Tiffin H."/>
            <person name="Waite C.N."/>
            <person name="Davies K.M."/>
            <person name="Grierson E.P."/>
            <person name="Laing W.A."/>
            <person name="Kirk R."/>
            <person name="Chen X."/>
            <person name="Wood M."/>
            <person name="Montefiori M."/>
            <person name="Brummell D.A."/>
            <person name="Schwinn K.E."/>
            <person name="Catanach A."/>
            <person name="Fullerton C."/>
            <person name="Li D."/>
            <person name="Meiyalaghan S."/>
            <person name="Nieuwenhuizen N."/>
            <person name="Read N."/>
            <person name="Prakash R."/>
            <person name="Hunter D."/>
            <person name="Zhang H."/>
            <person name="McKenzie M."/>
            <person name="Knabel M."/>
            <person name="Harris A."/>
            <person name="Allan A.C."/>
            <person name="Gleave A."/>
            <person name="Chen A."/>
            <person name="Janssen B.J."/>
            <person name="Plunkett B."/>
            <person name="Ampomah-Dwamena C."/>
            <person name="Voogd C."/>
            <person name="Leif D."/>
            <person name="Lafferty D."/>
            <person name="Souleyre E.J.F."/>
            <person name="Varkonyi-Gasic E."/>
            <person name="Gambi F."/>
            <person name="Hanley J."/>
            <person name="Yao J.L."/>
            <person name="Cheung J."/>
            <person name="David K.M."/>
            <person name="Warren B."/>
            <person name="Marsh K."/>
            <person name="Snowden K.C."/>
            <person name="Lin-Wang K."/>
            <person name="Brian L."/>
            <person name="Martinez-Sanchez M."/>
            <person name="Wang M."/>
            <person name="Ileperuma N."/>
            <person name="Macnee N."/>
            <person name="Campin R."/>
            <person name="McAtee P."/>
            <person name="Drummond R.S.M."/>
            <person name="Espley R.V."/>
            <person name="Ireland H.S."/>
            <person name="Wu R."/>
            <person name="Atkinson R.G."/>
            <person name="Karunairetnam S."/>
            <person name="Bulley S."/>
            <person name="Chunkath S."/>
            <person name="Hanley Z."/>
            <person name="Storey R."/>
            <person name="Thrimawithana A.H."/>
            <person name="Thomson S."/>
            <person name="David C."/>
            <person name="Testolin R."/>
            <person name="Huang H."/>
            <person name="Hellens R.P."/>
            <person name="Schaffer R.J."/>
        </authorList>
    </citation>
    <scope>NUCLEOTIDE SEQUENCE [LARGE SCALE GENOMIC DNA]</scope>
    <source>
        <strain evidence="9">cv. Red5</strain>
    </source>
</reference>
<reference evidence="8 9" key="1">
    <citation type="submission" date="2017-07" db="EMBL/GenBank/DDBJ databases">
        <title>An improved, manually edited Actinidia chinensis var. chinensis (kiwifruit) genome highlights the challenges associated with draft genomes and gene prediction in plants.</title>
        <authorList>
            <person name="Pilkington S."/>
            <person name="Crowhurst R."/>
            <person name="Hilario E."/>
            <person name="Nardozza S."/>
            <person name="Fraser L."/>
            <person name="Peng Y."/>
            <person name="Gunaseelan K."/>
            <person name="Simpson R."/>
            <person name="Tahir J."/>
            <person name="Deroles S."/>
            <person name="Templeton K."/>
            <person name="Luo Z."/>
            <person name="Davy M."/>
            <person name="Cheng C."/>
            <person name="Mcneilage M."/>
            <person name="Scaglione D."/>
            <person name="Liu Y."/>
            <person name="Zhang Q."/>
            <person name="Datson P."/>
            <person name="De Silva N."/>
            <person name="Gardiner S."/>
            <person name="Bassett H."/>
            <person name="Chagne D."/>
            <person name="Mccallum J."/>
            <person name="Dzierzon H."/>
            <person name="Deng C."/>
            <person name="Wang Y.-Y."/>
            <person name="Barron N."/>
            <person name="Manako K."/>
            <person name="Bowen J."/>
            <person name="Foster T."/>
            <person name="Erridge Z."/>
            <person name="Tiffin H."/>
            <person name="Waite C."/>
            <person name="Davies K."/>
            <person name="Grierson E."/>
            <person name="Laing W."/>
            <person name="Kirk R."/>
            <person name="Chen X."/>
            <person name="Wood M."/>
            <person name="Montefiori M."/>
            <person name="Brummell D."/>
            <person name="Schwinn K."/>
            <person name="Catanach A."/>
            <person name="Fullerton C."/>
            <person name="Li D."/>
            <person name="Meiyalaghan S."/>
            <person name="Nieuwenhuizen N."/>
            <person name="Read N."/>
            <person name="Prakash R."/>
            <person name="Hunter D."/>
            <person name="Zhang H."/>
            <person name="Mckenzie M."/>
            <person name="Knabel M."/>
            <person name="Harris A."/>
            <person name="Allan A."/>
            <person name="Chen A."/>
            <person name="Janssen B."/>
            <person name="Plunkett B."/>
            <person name="Dwamena C."/>
            <person name="Voogd C."/>
            <person name="Leif D."/>
            <person name="Lafferty D."/>
            <person name="Souleyre E."/>
            <person name="Varkonyi-Gasic E."/>
            <person name="Gambi F."/>
            <person name="Hanley J."/>
            <person name="Yao J.-L."/>
            <person name="Cheung J."/>
            <person name="David K."/>
            <person name="Warren B."/>
            <person name="Marsh K."/>
            <person name="Snowden K."/>
            <person name="Lin-Wang K."/>
            <person name="Brian L."/>
            <person name="Martinez-Sanchez M."/>
            <person name="Wang M."/>
            <person name="Ileperuma N."/>
            <person name="Macnee N."/>
            <person name="Campin R."/>
            <person name="Mcatee P."/>
            <person name="Drummond R."/>
            <person name="Espley R."/>
            <person name="Ireland H."/>
            <person name="Wu R."/>
            <person name="Atkinson R."/>
            <person name="Karunairetnam S."/>
            <person name="Bulley S."/>
            <person name="Chunkath S."/>
            <person name="Hanley Z."/>
            <person name="Storey R."/>
            <person name="Thrimawithana A."/>
            <person name="Thomson S."/>
            <person name="David C."/>
            <person name="Testolin R."/>
        </authorList>
    </citation>
    <scope>NUCLEOTIDE SEQUENCE [LARGE SCALE GENOMIC DNA]</scope>
    <source>
        <strain evidence="9">cv. Red5</strain>
        <tissue evidence="8">Young leaf</tissue>
    </source>
</reference>
<organism evidence="8 9">
    <name type="scientific">Actinidia chinensis var. chinensis</name>
    <name type="common">Chinese soft-hair kiwi</name>
    <dbReference type="NCBI Taxonomy" id="1590841"/>
    <lineage>
        <taxon>Eukaryota</taxon>
        <taxon>Viridiplantae</taxon>
        <taxon>Streptophyta</taxon>
        <taxon>Embryophyta</taxon>
        <taxon>Tracheophyta</taxon>
        <taxon>Spermatophyta</taxon>
        <taxon>Magnoliopsida</taxon>
        <taxon>eudicotyledons</taxon>
        <taxon>Gunneridae</taxon>
        <taxon>Pentapetalae</taxon>
        <taxon>asterids</taxon>
        <taxon>Ericales</taxon>
        <taxon>Actinidiaceae</taxon>
        <taxon>Actinidia</taxon>
    </lineage>
</organism>
<dbReference type="InterPro" id="IPR003593">
    <property type="entry name" value="AAA+_ATPase"/>
</dbReference>
<keyword evidence="2" id="KW-0547">Nucleotide-binding</keyword>
<protein>
    <submittedName>
        <fullName evidence="8">Spastin like</fullName>
    </submittedName>
</protein>
<evidence type="ECO:0000256" key="4">
    <source>
        <dbReference type="ARBA" id="ARBA00022840"/>
    </source>
</evidence>